<dbReference type="EC" id="1.1.1.169" evidence="4"/>
<comment type="similarity">
    <text evidence="1 4">Belongs to the ketopantoate reductase family.</text>
</comment>
<gene>
    <name evidence="7" type="ORF">KZ829_07370</name>
</gene>
<dbReference type="InterPro" id="IPR036291">
    <property type="entry name" value="NAD(P)-bd_dom_sf"/>
</dbReference>
<dbReference type="SUPFAM" id="SSF51735">
    <property type="entry name" value="NAD(P)-binding Rossmann-fold domains"/>
    <property type="match status" value="1"/>
</dbReference>
<dbReference type="GO" id="GO:0008677">
    <property type="term" value="F:2-dehydropantoate 2-reductase activity"/>
    <property type="evidence" value="ECO:0007669"/>
    <property type="project" value="UniProtKB-EC"/>
</dbReference>
<evidence type="ECO:0000259" key="5">
    <source>
        <dbReference type="Pfam" id="PF02558"/>
    </source>
</evidence>
<evidence type="ECO:0000256" key="1">
    <source>
        <dbReference type="ARBA" id="ARBA00007870"/>
    </source>
</evidence>
<dbReference type="Pfam" id="PF08546">
    <property type="entry name" value="ApbA_C"/>
    <property type="match status" value="1"/>
</dbReference>
<dbReference type="Gene3D" id="1.10.1040.10">
    <property type="entry name" value="N-(1-d-carboxylethyl)-l-norvaline Dehydrogenase, domain 2"/>
    <property type="match status" value="1"/>
</dbReference>
<feature type="domain" description="Ketopantoate reductase N-terminal" evidence="5">
    <location>
        <begin position="7"/>
        <end position="146"/>
    </location>
</feature>
<dbReference type="Gene3D" id="3.40.50.720">
    <property type="entry name" value="NAD(P)-binding Rossmann-like Domain"/>
    <property type="match status" value="1"/>
</dbReference>
<dbReference type="RefSeq" id="WP_220143085.1">
    <property type="nucleotide sequence ID" value="NZ_JAHXZI010000003.1"/>
</dbReference>
<keyword evidence="8" id="KW-1185">Reference proteome</keyword>
<dbReference type="NCBIfam" id="TIGR00745">
    <property type="entry name" value="apbA_panE"/>
    <property type="match status" value="1"/>
</dbReference>
<name>A0ABS7AXV2_9ACTN</name>
<feature type="domain" description="Ketopantoate reductase C-terminal" evidence="6">
    <location>
        <begin position="212"/>
        <end position="335"/>
    </location>
</feature>
<keyword evidence="3 4" id="KW-0560">Oxidoreductase</keyword>
<dbReference type="InterPro" id="IPR013752">
    <property type="entry name" value="KPA_reductase"/>
</dbReference>
<dbReference type="InterPro" id="IPR051402">
    <property type="entry name" value="KPR-Related"/>
</dbReference>
<comment type="catalytic activity">
    <reaction evidence="4">
        <text>(R)-pantoate + NADP(+) = 2-dehydropantoate + NADPH + H(+)</text>
        <dbReference type="Rhea" id="RHEA:16233"/>
        <dbReference type="ChEBI" id="CHEBI:11561"/>
        <dbReference type="ChEBI" id="CHEBI:15378"/>
        <dbReference type="ChEBI" id="CHEBI:15980"/>
        <dbReference type="ChEBI" id="CHEBI:57783"/>
        <dbReference type="ChEBI" id="CHEBI:58349"/>
        <dbReference type="EC" id="1.1.1.169"/>
    </reaction>
</comment>
<evidence type="ECO:0000256" key="3">
    <source>
        <dbReference type="ARBA" id="ARBA00023002"/>
    </source>
</evidence>
<dbReference type="EMBL" id="JAHXZI010000003">
    <property type="protein sequence ID" value="MBW6433563.1"/>
    <property type="molecule type" value="Genomic_DNA"/>
</dbReference>
<dbReference type="PANTHER" id="PTHR21708">
    <property type="entry name" value="PROBABLE 2-DEHYDROPANTOATE 2-REDUCTASE"/>
    <property type="match status" value="1"/>
</dbReference>
<dbReference type="SUPFAM" id="SSF48179">
    <property type="entry name" value="6-phosphogluconate dehydrogenase C-terminal domain-like"/>
    <property type="match status" value="1"/>
</dbReference>
<proteinExistence type="inferred from homology"/>
<evidence type="ECO:0000313" key="8">
    <source>
        <dbReference type="Proteomes" id="UP001519863"/>
    </source>
</evidence>
<comment type="caution">
    <text evidence="7">The sequence shown here is derived from an EMBL/GenBank/DDBJ whole genome shotgun (WGS) entry which is preliminary data.</text>
</comment>
<keyword evidence="2 4" id="KW-0521">NADP</keyword>
<dbReference type="InterPro" id="IPR013332">
    <property type="entry name" value="KPR_N"/>
</dbReference>
<organism evidence="7 8">
    <name type="scientific">Actinoplanes hulinensis</name>
    <dbReference type="NCBI Taxonomy" id="1144547"/>
    <lineage>
        <taxon>Bacteria</taxon>
        <taxon>Bacillati</taxon>
        <taxon>Actinomycetota</taxon>
        <taxon>Actinomycetes</taxon>
        <taxon>Micromonosporales</taxon>
        <taxon>Micromonosporaceae</taxon>
        <taxon>Actinoplanes</taxon>
    </lineage>
</organism>
<dbReference type="NCBIfam" id="NF005091">
    <property type="entry name" value="PRK06522.2-2"/>
    <property type="match status" value="1"/>
</dbReference>
<dbReference type="InterPro" id="IPR013328">
    <property type="entry name" value="6PGD_dom2"/>
</dbReference>
<comment type="pathway">
    <text evidence="4">Cofactor biosynthesis; (R)-pantothenate biosynthesis; (R)-pantoate from 3-methyl-2-oxobutanoate: step 2/2.</text>
</comment>
<reference evidence="7 8" key="1">
    <citation type="journal article" date="2013" name="Antonie Van Leeuwenhoek">
        <title>Actinoplanes hulinensis sp. nov., a novel actinomycete isolated from soybean root (Glycine max (L.) Merr).</title>
        <authorList>
            <person name="Shen Y."/>
            <person name="Liu C."/>
            <person name="Wang X."/>
            <person name="Zhao J."/>
            <person name="Jia F."/>
            <person name="Zhang Y."/>
            <person name="Wang L."/>
            <person name="Yang D."/>
            <person name="Xiang W."/>
        </authorList>
    </citation>
    <scope>NUCLEOTIDE SEQUENCE [LARGE SCALE GENOMIC DNA]</scope>
    <source>
        <strain evidence="7 8">NEAU-M9</strain>
    </source>
</reference>
<dbReference type="PANTHER" id="PTHR21708:SF26">
    <property type="entry name" value="2-DEHYDROPANTOATE 2-REDUCTASE"/>
    <property type="match status" value="1"/>
</dbReference>
<dbReference type="Pfam" id="PF02558">
    <property type="entry name" value="ApbA"/>
    <property type="match status" value="1"/>
</dbReference>
<dbReference type="Proteomes" id="UP001519863">
    <property type="component" value="Unassembled WGS sequence"/>
</dbReference>
<dbReference type="InterPro" id="IPR008927">
    <property type="entry name" value="6-PGluconate_DH-like_C_sf"/>
</dbReference>
<sequence length="338" mass="35613">MSTRTRVAVIGAGAVGTVVAAAAVDAGHDVVVCARRRPERLVIERADSVRELDVPVLVDPSEATEVDWVLLATKAQDATGAAAWFGPLVGPNTTVVVLQNGVDHAERIEPLVPRGARVLPALVYVAAESLGPGHVLHRMGARITVPGAPGTAASTARATFSEDAPRTAASTARGTFGEGPAAAVTELSRTDPADRFTALLDGSWLHVERVADFSTAAWRKLLTNVGANPVTSLTMKRMSVIQHEPAVRELTRALLDEAIAVGRAAGARLSDADIEHTMEIYDGFAEDDGTSMLYDRLAGRATEHELITGAVVRLGEQHGVPVPLNRAILALMHGVNHK</sequence>
<dbReference type="InterPro" id="IPR003710">
    <property type="entry name" value="ApbA"/>
</dbReference>
<keyword evidence="4" id="KW-0566">Pantothenate biosynthesis</keyword>
<evidence type="ECO:0000256" key="2">
    <source>
        <dbReference type="ARBA" id="ARBA00022857"/>
    </source>
</evidence>
<evidence type="ECO:0000259" key="6">
    <source>
        <dbReference type="Pfam" id="PF08546"/>
    </source>
</evidence>
<protein>
    <recommendedName>
        <fullName evidence="4">2-dehydropantoate 2-reductase</fullName>
        <ecNumber evidence="4">1.1.1.169</ecNumber>
    </recommendedName>
    <alternativeName>
        <fullName evidence="4">Ketopantoate reductase</fullName>
    </alternativeName>
</protein>
<comment type="function">
    <text evidence="4">Catalyzes the NADPH-dependent reduction of ketopantoate into pantoic acid.</text>
</comment>
<evidence type="ECO:0000313" key="7">
    <source>
        <dbReference type="EMBL" id="MBW6433563.1"/>
    </source>
</evidence>
<accession>A0ABS7AXV2</accession>
<evidence type="ECO:0000256" key="4">
    <source>
        <dbReference type="RuleBase" id="RU362068"/>
    </source>
</evidence>